<reference evidence="2" key="1">
    <citation type="journal article" date="2019" name="Sci. Rep.">
        <title>Draft genome of Tanacetum cinerariifolium, the natural source of mosquito coil.</title>
        <authorList>
            <person name="Yamashiro T."/>
            <person name="Shiraishi A."/>
            <person name="Satake H."/>
            <person name="Nakayama K."/>
        </authorList>
    </citation>
    <scope>NUCLEOTIDE SEQUENCE</scope>
</reference>
<protein>
    <submittedName>
        <fullName evidence="2">Cation-chloride cotransporter 1</fullName>
    </submittedName>
</protein>
<sequence length="267" mass="29664">MICISLVLDDPSVGNMDAEASDPNAFKQFTLDLGTIVCALNIWAKEDSDAGEIADVRKFLYDLRVQAKVVVISMKTRNHKGHDGGVRDQTQEGSVEAFSSVNEQQDFRSGSWMPIRAASEPYALIESSSIGYHMLHRMSPSGSKNEMSKEHVSSKQGEADGKTNGNQEESMSGIGNKSNISFVNVTGSKISELDKKLVTILTEVDSSGNEVVIFDDVLIVEGCKRLELTLYGYFVGNRIIVNELRYNLRRMWNIYGFRIALMLTMVF</sequence>
<name>A0A6L2MLS1_TANCI</name>
<dbReference type="AlphaFoldDB" id="A0A6L2MLS1"/>
<proteinExistence type="predicted"/>
<gene>
    <name evidence="2" type="ORF">Tci_046277</name>
</gene>
<feature type="compositionally biased region" description="Basic and acidic residues" evidence="1">
    <location>
        <begin position="146"/>
        <end position="161"/>
    </location>
</feature>
<accession>A0A6L2MLS1</accession>
<comment type="caution">
    <text evidence="2">The sequence shown here is derived from an EMBL/GenBank/DDBJ whole genome shotgun (WGS) entry which is preliminary data.</text>
</comment>
<dbReference type="EMBL" id="BKCJ010006859">
    <property type="protein sequence ID" value="GEU74299.1"/>
    <property type="molecule type" value="Genomic_DNA"/>
</dbReference>
<feature type="region of interest" description="Disordered" evidence="1">
    <location>
        <begin position="139"/>
        <end position="173"/>
    </location>
</feature>
<evidence type="ECO:0000256" key="1">
    <source>
        <dbReference type="SAM" id="MobiDB-lite"/>
    </source>
</evidence>
<organism evidence="2">
    <name type="scientific">Tanacetum cinerariifolium</name>
    <name type="common">Dalmatian daisy</name>
    <name type="synonym">Chrysanthemum cinerariifolium</name>
    <dbReference type="NCBI Taxonomy" id="118510"/>
    <lineage>
        <taxon>Eukaryota</taxon>
        <taxon>Viridiplantae</taxon>
        <taxon>Streptophyta</taxon>
        <taxon>Embryophyta</taxon>
        <taxon>Tracheophyta</taxon>
        <taxon>Spermatophyta</taxon>
        <taxon>Magnoliopsida</taxon>
        <taxon>eudicotyledons</taxon>
        <taxon>Gunneridae</taxon>
        <taxon>Pentapetalae</taxon>
        <taxon>asterids</taxon>
        <taxon>campanulids</taxon>
        <taxon>Asterales</taxon>
        <taxon>Asteraceae</taxon>
        <taxon>Asteroideae</taxon>
        <taxon>Anthemideae</taxon>
        <taxon>Anthemidinae</taxon>
        <taxon>Tanacetum</taxon>
    </lineage>
</organism>
<evidence type="ECO:0000313" key="2">
    <source>
        <dbReference type="EMBL" id="GEU74299.1"/>
    </source>
</evidence>
<feature type="compositionally biased region" description="Polar residues" evidence="1">
    <location>
        <begin position="163"/>
        <end position="173"/>
    </location>
</feature>